<dbReference type="HOGENOM" id="CLU_1584047_0_0_10"/>
<accession>F2IFT8</accession>
<sequence precursor="true">MAMKKIGTIMIGLLVVTTFLSACKKEEVVGPTGPAGADGNANVKSVTFSSVAADWTGDGAAGYSITINSSIITADIVASGAVLCYMDISGTTYALPYSYLYNGYTRHMLYTYETGSVTVNRRDDDGATTNPGSSMAKIKVVAISSSGSIQNPNVDLSNYEEVKKAFDL</sequence>
<reference evidence="2" key="2">
    <citation type="submission" date="2011-02" db="EMBL/GenBank/DDBJ databases">
        <title>The complete genome of Fluviicola taffensis DSM 16823.</title>
        <authorList>
            <consortium name="US DOE Joint Genome Institute (JGI-PGF)"/>
            <person name="Lucas S."/>
            <person name="Copeland A."/>
            <person name="Lapidus A."/>
            <person name="Bruce D."/>
            <person name="Goodwin L."/>
            <person name="Pitluck S."/>
            <person name="Kyrpides N."/>
            <person name="Mavromatis K."/>
            <person name="Ivanova N."/>
            <person name="Mikhailova N."/>
            <person name="Pagani I."/>
            <person name="Chertkov O."/>
            <person name="Detter J.C."/>
            <person name="Han C."/>
            <person name="Tapia R."/>
            <person name="Land M."/>
            <person name="Hauser L."/>
            <person name="Markowitz V."/>
            <person name="Cheng J.-F."/>
            <person name="Hugenholtz P."/>
            <person name="Woyke T."/>
            <person name="Wu D."/>
            <person name="Tindall B."/>
            <person name="Pomrenke H.G."/>
            <person name="Brambilla E."/>
            <person name="Klenk H.-P."/>
            <person name="Eisen J.A."/>
        </authorList>
    </citation>
    <scope>NUCLEOTIDE SEQUENCE [LARGE SCALE GENOMIC DNA]</scope>
    <source>
        <strain evidence="2">DSM 16823 / RW262 / RW262</strain>
    </source>
</reference>
<keyword evidence="2" id="KW-1185">Reference proteome</keyword>
<reference evidence="1 2" key="1">
    <citation type="journal article" date="2011" name="Stand. Genomic Sci.">
        <title>Complete genome sequence of the gliding freshwater bacterium Fluviicola taffensis type strain (RW262).</title>
        <authorList>
            <person name="Woyke T."/>
            <person name="Chertkov O."/>
            <person name="Lapidus A."/>
            <person name="Nolan M."/>
            <person name="Lucas S."/>
            <person name="Del Rio T.G."/>
            <person name="Tice H."/>
            <person name="Cheng J.F."/>
            <person name="Tapia R."/>
            <person name="Han C."/>
            <person name="Goodwin L."/>
            <person name="Pitluck S."/>
            <person name="Liolios K."/>
            <person name="Pagani I."/>
            <person name="Ivanova N."/>
            <person name="Huntemann M."/>
            <person name="Mavromatis K."/>
            <person name="Mikhailova N."/>
            <person name="Pati A."/>
            <person name="Chen A."/>
            <person name="Palaniappan K."/>
            <person name="Land M."/>
            <person name="Hauser L."/>
            <person name="Brambilla E.M."/>
            <person name="Rohde M."/>
            <person name="Mwirichia R."/>
            <person name="Sikorski J."/>
            <person name="Tindall B.J."/>
            <person name="Goker M."/>
            <person name="Bristow J."/>
            <person name="Eisen J.A."/>
            <person name="Markowitz V."/>
            <person name="Hugenholtz P."/>
            <person name="Klenk H.P."/>
            <person name="Kyrpides N.C."/>
        </authorList>
    </citation>
    <scope>NUCLEOTIDE SEQUENCE [LARGE SCALE GENOMIC DNA]</scope>
    <source>
        <strain evidence="2">DSM 16823 / RW262 / RW262</strain>
    </source>
</reference>
<evidence type="ECO:0000313" key="1">
    <source>
        <dbReference type="EMBL" id="AEA42546.1"/>
    </source>
</evidence>
<evidence type="ECO:0008006" key="3">
    <source>
        <dbReference type="Google" id="ProtNLM"/>
    </source>
</evidence>
<dbReference type="EMBL" id="CP002542">
    <property type="protein sequence ID" value="AEA42546.1"/>
    <property type="molecule type" value="Genomic_DNA"/>
</dbReference>
<gene>
    <name evidence="1" type="ordered locus">Fluta_0541</name>
</gene>
<dbReference type="Proteomes" id="UP000007463">
    <property type="component" value="Chromosome"/>
</dbReference>
<organism evidence="1 2">
    <name type="scientific">Fluviicola taffensis (strain DSM 16823 / NCIMB 13979 / RW262)</name>
    <dbReference type="NCBI Taxonomy" id="755732"/>
    <lineage>
        <taxon>Bacteria</taxon>
        <taxon>Pseudomonadati</taxon>
        <taxon>Bacteroidota</taxon>
        <taxon>Flavobacteriia</taxon>
        <taxon>Flavobacteriales</taxon>
        <taxon>Crocinitomicaceae</taxon>
        <taxon>Fluviicola</taxon>
    </lineage>
</organism>
<dbReference type="KEGG" id="fte:Fluta_0541"/>
<dbReference type="AlphaFoldDB" id="F2IFT8"/>
<dbReference type="OrthoDB" id="1452442at2"/>
<protein>
    <recommendedName>
        <fullName evidence="3">Lipoprotein</fullName>
    </recommendedName>
</protein>
<name>F2IFT8_FLUTR</name>
<proteinExistence type="predicted"/>
<dbReference type="PROSITE" id="PS51257">
    <property type="entry name" value="PROKAR_LIPOPROTEIN"/>
    <property type="match status" value="1"/>
</dbReference>
<dbReference type="eggNOG" id="ENOG50333AK">
    <property type="taxonomic scope" value="Bacteria"/>
</dbReference>
<dbReference type="RefSeq" id="WP_013685320.1">
    <property type="nucleotide sequence ID" value="NC_015321.1"/>
</dbReference>
<evidence type="ECO:0000313" key="2">
    <source>
        <dbReference type="Proteomes" id="UP000007463"/>
    </source>
</evidence>